<accession>A0A2K3JXW3</accession>
<dbReference type="EMBL" id="ASHM01129616">
    <property type="protein sequence ID" value="PNX58903.1"/>
    <property type="molecule type" value="Genomic_DNA"/>
</dbReference>
<sequence length="80" mass="9140">LYGRSTGDEDKVRRGNAALSAAITALTAQMAAFSTQLNNNAYNNVNNNRNHPNRGGEHTHGESDLEYYERRYYKRLKDDY</sequence>
<dbReference type="AlphaFoldDB" id="A0A2K3JXW3"/>
<comment type="caution">
    <text evidence="2">The sequence shown here is derived from an EMBL/GenBank/DDBJ whole genome shotgun (WGS) entry which is preliminary data.</text>
</comment>
<reference evidence="2 3" key="1">
    <citation type="journal article" date="2014" name="Am. J. Bot.">
        <title>Genome assembly and annotation for red clover (Trifolium pratense; Fabaceae).</title>
        <authorList>
            <person name="Istvanek J."/>
            <person name="Jaros M."/>
            <person name="Krenek A."/>
            <person name="Repkova J."/>
        </authorList>
    </citation>
    <scope>NUCLEOTIDE SEQUENCE [LARGE SCALE GENOMIC DNA]</scope>
    <source>
        <strain evidence="3">cv. Tatra</strain>
        <tissue evidence="2">Young leaves</tissue>
    </source>
</reference>
<reference evidence="2 3" key="2">
    <citation type="journal article" date="2017" name="Front. Plant Sci.">
        <title>Gene Classification and Mining of Molecular Markers Useful in Red Clover (Trifolium pratense) Breeding.</title>
        <authorList>
            <person name="Istvanek J."/>
            <person name="Dluhosova J."/>
            <person name="Dluhos P."/>
            <person name="Patkova L."/>
            <person name="Nedelnik J."/>
            <person name="Repkova J."/>
        </authorList>
    </citation>
    <scope>NUCLEOTIDE SEQUENCE [LARGE SCALE GENOMIC DNA]</scope>
    <source>
        <strain evidence="3">cv. Tatra</strain>
        <tissue evidence="2">Young leaves</tissue>
    </source>
</reference>
<organism evidence="2 3">
    <name type="scientific">Trifolium pratense</name>
    <name type="common">Red clover</name>
    <dbReference type="NCBI Taxonomy" id="57577"/>
    <lineage>
        <taxon>Eukaryota</taxon>
        <taxon>Viridiplantae</taxon>
        <taxon>Streptophyta</taxon>
        <taxon>Embryophyta</taxon>
        <taxon>Tracheophyta</taxon>
        <taxon>Spermatophyta</taxon>
        <taxon>Magnoliopsida</taxon>
        <taxon>eudicotyledons</taxon>
        <taxon>Gunneridae</taxon>
        <taxon>Pentapetalae</taxon>
        <taxon>rosids</taxon>
        <taxon>fabids</taxon>
        <taxon>Fabales</taxon>
        <taxon>Fabaceae</taxon>
        <taxon>Papilionoideae</taxon>
        <taxon>50 kb inversion clade</taxon>
        <taxon>NPAAA clade</taxon>
        <taxon>Hologalegina</taxon>
        <taxon>IRL clade</taxon>
        <taxon>Trifolieae</taxon>
        <taxon>Trifolium</taxon>
    </lineage>
</organism>
<feature type="non-terminal residue" evidence="2">
    <location>
        <position position="1"/>
    </location>
</feature>
<feature type="region of interest" description="Disordered" evidence="1">
    <location>
        <begin position="44"/>
        <end position="63"/>
    </location>
</feature>
<name>A0A2K3JXW3_TRIPR</name>
<gene>
    <name evidence="2" type="ORF">L195_g059419</name>
</gene>
<protein>
    <submittedName>
        <fullName evidence="2">Uncharacterized protein</fullName>
    </submittedName>
</protein>
<feature type="compositionally biased region" description="Basic and acidic residues" evidence="1">
    <location>
        <begin position="54"/>
        <end position="63"/>
    </location>
</feature>
<dbReference type="Proteomes" id="UP000236291">
    <property type="component" value="Unassembled WGS sequence"/>
</dbReference>
<evidence type="ECO:0000256" key="1">
    <source>
        <dbReference type="SAM" id="MobiDB-lite"/>
    </source>
</evidence>
<evidence type="ECO:0000313" key="2">
    <source>
        <dbReference type="EMBL" id="PNX58903.1"/>
    </source>
</evidence>
<proteinExistence type="predicted"/>
<evidence type="ECO:0000313" key="3">
    <source>
        <dbReference type="Proteomes" id="UP000236291"/>
    </source>
</evidence>